<evidence type="ECO:0000256" key="5">
    <source>
        <dbReference type="ARBA" id="ARBA00023274"/>
    </source>
</evidence>
<keyword evidence="5 6" id="KW-0687">Ribonucleoprotein</keyword>
<proteinExistence type="inferred from homology"/>
<organism evidence="9">
    <name type="scientific">Dunaliella tertiolecta</name>
    <name type="common">Green alga</name>
    <dbReference type="NCBI Taxonomy" id="3047"/>
    <lineage>
        <taxon>Eukaryota</taxon>
        <taxon>Viridiplantae</taxon>
        <taxon>Chlorophyta</taxon>
        <taxon>core chlorophytes</taxon>
        <taxon>Chlorophyceae</taxon>
        <taxon>CS clade</taxon>
        <taxon>Chlamydomonadales</taxon>
        <taxon>Dunaliellaceae</taxon>
        <taxon>Dunaliella</taxon>
    </lineage>
</organism>
<dbReference type="GO" id="GO:0003735">
    <property type="term" value="F:structural constituent of ribosome"/>
    <property type="evidence" value="ECO:0007669"/>
    <property type="project" value="UniProtKB-UniRule"/>
</dbReference>
<dbReference type="Pfam" id="PF00318">
    <property type="entry name" value="Ribosomal_S2"/>
    <property type="match status" value="1"/>
</dbReference>
<dbReference type="InterPro" id="IPR001865">
    <property type="entry name" value="Ribosomal_uS2"/>
</dbReference>
<gene>
    <name evidence="9" type="ORF">DTER00134_LOCUS817</name>
</gene>
<dbReference type="HAMAP" id="MF_03015">
    <property type="entry name" value="Ribosomal_S2_euk"/>
    <property type="match status" value="1"/>
</dbReference>
<dbReference type="InterPro" id="IPR027498">
    <property type="entry name" value="Ribosomal_uS2_euk"/>
</dbReference>
<evidence type="ECO:0000256" key="6">
    <source>
        <dbReference type="HAMAP-Rule" id="MF_03015"/>
    </source>
</evidence>
<accession>A0A7S3QKK3</accession>
<dbReference type="CDD" id="cd01425">
    <property type="entry name" value="RPS2"/>
    <property type="match status" value="1"/>
</dbReference>
<feature type="region of interest" description="Disordered" evidence="8">
    <location>
        <begin position="305"/>
        <end position="330"/>
    </location>
</feature>
<dbReference type="Gene3D" id="3.40.50.10490">
    <property type="entry name" value="Glucose-6-phosphate isomerase like protein, domain 1"/>
    <property type="match status" value="1"/>
</dbReference>
<dbReference type="AlphaFoldDB" id="A0A7S3QKK3"/>
<sequence length="330" mass="35058">MDAAPAPPTYGTQKEHDIALMLAAQCHLGTKNCSNAMERYVFRRNDAGIHIIHLEKTYEKLKMAARVIVAIENPQDVMALSARPYGQRAVLKFSQYLNCKSEAGRHTPGTFTNQIQKRFEEPRLIIVTDPRTDHQPVKEAAYMGIPCIAFADTDSPLHHVDIAIPVNNKSRLSIGLMYYLLARMVLEMRGVVTPEKPFSEVCPSVDLFFYREPEETEAEEVAAETAGFGGGGAGFGAPAADVGGFGGFGDFLPGEKAAALSPADAGWGGPAPEEGGFEAAELLTGPPQAETAGFGVGDFGGGFAPAPVPAQVPPPAAGVTEPSTGVADWE</sequence>
<reference evidence="9" key="1">
    <citation type="submission" date="2021-01" db="EMBL/GenBank/DDBJ databases">
        <authorList>
            <person name="Corre E."/>
            <person name="Pelletier E."/>
            <person name="Niang G."/>
            <person name="Scheremetjew M."/>
            <person name="Finn R."/>
            <person name="Kale V."/>
            <person name="Holt S."/>
            <person name="Cochrane G."/>
            <person name="Meng A."/>
            <person name="Brown T."/>
            <person name="Cohen L."/>
        </authorList>
    </citation>
    <scope>NUCLEOTIDE SEQUENCE</scope>
    <source>
        <strain evidence="9">CCMP1320</strain>
    </source>
</reference>
<comment type="subcellular location">
    <subcellularLocation>
        <location evidence="1 6">Cytoplasm</location>
    </subcellularLocation>
</comment>
<dbReference type="InterPro" id="IPR005707">
    <property type="entry name" value="Ribosomal_uS2_euk/arc"/>
</dbReference>
<dbReference type="GO" id="GO:0006412">
    <property type="term" value="P:translation"/>
    <property type="evidence" value="ECO:0007669"/>
    <property type="project" value="UniProtKB-UniRule"/>
</dbReference>
<dbReference type="PRINTS" id="PR00395">
    <property type="entry name" value="RIBOSOMALS2"/>
</dbReference>
<evidence type="ECO:0000313" key="9">
    <source>
        <dbReference type="EMBL" id="CAE0485778.1"/>
    </source>
</evidence>
<keyword evidence="4 6" id="KW-0689">Ribosomal protein</keyword>
<evidence type="ECO:0000256" key="7">
    <source>
        <dbReference type="RuleBase" id="RU003631"/>
    </source>
</evidence>
<dbReference type="EMBL" id="HBIP01001924">
    <property type="protein sequence ID" value="CAE0485778.1"/>
    <property type="molecule type" value="Transcribed_RNA"/>
</dbReference>
<dbReference type="GO" id="GO:0022627">
    <property type="term" value="C:cytosolic small ribosomal subunit"/>
    <property type="evidence" value="ECO:0007669"/>
    <property type="project" value="UniProtKB-UniRule"/>
</dbReference>
<dbReference type="PROSITE" id="PS00963">
    <property type="entry name" value="RIBOSOMAL_S2_2"/>
    <property type="match status" value="1"/>
</dbReference>
<evidence type="ECO:0000256" key="1">
    <source>
        <dbReference type="ARBA" id="ARBA00004496"/>
    </source>
</evidence>
<evidence type="ECO:0000256" key="4">
    <source>
        <dbReference type="ARBA" id="ARBA00022980"/>
    </source>
</evidence>
<feature type="compositionally biased region" description="Pro residues" evidence="8">
    <location>
        <begin position="306"/>
        <end position="316"/>
    </location>
</feature>
<dbReference type="SUPFAM" id="SSF52313">
    <property type="entry name" value="Ribosomal protein S2"/>
    <property type="match status" value="1"/>
</dbReference>
<evidence type="ECO:0000256" key="8">
    <source>
        <dbReference type="SAM" id="MobiDB-lite"/>
    </source>
</evidence>
<protein>
    <recommendedName>
        <fullName evidence="6">Small ribosomal subunit protein uS2</fullName>
    </recommendedName>
</protein>
<name>A0A7S3QKK3_DUNTE</name>
<dbReference type="InterPro" id="IPR018130">
    <property type="entry name" value="Ribosomal_uS2_CS"/>
</dbReference>
<dbReference type="InterPro" id="IPR023591">
    <property type="entry name" value="Ribosomal_uS2_flav_dom_sf"/>
</dbReference>
<comment type="subunit">
    <text evidence="6">Component of the small ribosomal subunit. Mature ribosomes consist of a small (40S) and a large (60S) subunit. The 40S subunit contains about 33 different proteins and 1 molecule of RNA (18S). The 60S subunit contains about 49 different proteins and 3 molecules of RNA (25S, 5.8S and 5S). Interacts with ribosomal protein S21.</text>
</comment>
<comment type="function">
    <text evidence="6">Required for the assembly and/or stability of the 40S ribosomal subunit. Required for the processing of the 20S rRNA-precursor to mature 18S rRNA in a late step of the maturation of 40S ribosomal subunits.</text>
</comment>
<dbReference type="PANTHER" id="PTHR11489">
    <property type="entry name" value="40S RIBOSOMAL PROTEIN SA"/>
    <property type="match status" value="1"/>
</dbReference>
<comment type="similarity">
    <text evidence="2 6 7">Belongs to the universal ribosomal protein uS2 family.</text>
</comment>
<keyword evidence="3 6" id="KW-0963">Cytoplasm</keyword>
<evidence type="ECO:0000256" key="2">
    <source>
        <dbReference type="ARBA" id="ARBA00006242"/>
    </source>
</evidence>
<dbReference type="GO" id="GO:0000028">
    <property type="term" value="P:ribosomal small subunit assembly"/>
    <property type="evidence" value="ECO:0007669"/>
    <property type="project" value="UniProtKB-UniRule"/>
</dbReference>
<dbReference type="FunFam" id="3.40.50.10490:FF:000012">
    <property type="entry name" value="40S ribosomal protein SA"/>
    <property type="match status" value="1"/>
</dbReference>
<dbReference type="NCBIfam" id="TIGR01012">
    <property type="entry name" value="uS2_euk_arch"/>
    <property type="match status" value="1"/>
</dbReference>
<evidence type="ECO:0000256" key="3">
    <source>
        <dbReference type="ARBA" id="ARBA00022490"/>
    </source>
</evidence>